<dbReference type="EMBL" id="OX451741">
    <property type="protein sequence ID" value="CAI8619858.1"/>
    <property type="molecule type" value="Genomic_DNA"/>
</dbReference>
<dbReference type="Proteomes" id="UP001157006">
    <property type="component" value="Chromosome 6"/>
</dbReference>
<dbReference type="AlphaFoldDB" id="A0AAV1BDR5"/>
<keyword evidence="3" id="KW-1185">Reference proteome</keyword>
<reference evidence="2 3" key="1">
    <citation type="submission" date="2023-01" db="EMBL/GenBank/DDBJ databases">
        <authorList>
            <person name="Kreplak J."/>
        </authorList>
    </citation>
    <scope>NUCLEOTIDE SEQUENCE [LARGE SCALE GENOMIC DNA]</scope>
</reference>
<name>A0AAV1BDR5_VICFA</name>
<gene>
    <name evidence="2" type="ORF">VFH_VI191240</name>
</gene>
<protein>
    <submittedName>
        <fullName evidence="2">Uncharacterized protein</fullName>
    </submittedName>
</protein>
<evidence type="ECO:0000313" key="3">
    <source>
        <dbReference type="Proteomes" id="UP001157006"/>
    </source>
</evidence>
<sequence>MGVEGRRNNIPVRNNDKTGFGGSRFQALENEDIALNGNDNTINAKVIVITEGLNMRNVHTESTFGINSEKEIINDETHDVIQEVFGEEGKSPNNNVRDMMRWRDVIGEHNKVINQKKMKVVMAGSGGRRHIQEMLE</sequence>
<organism evidence="2 3">
    <name type="scientific">Vicia faba</name>
    <name type="common">Broad bean</name>
    <name type="synonym">Faba vulgaris</name>
    <dbReference type="NCBI Taxonomy" id="3906"/>
    <lineage>
        <taxon>Eukaryota</taxon>
        <taxon>Viridiplantae</taxon>
        <taxon>Streptophyta</taxon>
        <taxon>Embryophyta</taxon>
        <taxon>Tracheophyta</taxon>
        <taxon>Spermatophyta</taxon>
        <taxon>Magnoliopsida</taxon>
        <taxon>eudicotyledons</taxon>
        <taxon>Gunneridae</taxon>
        <taxon>Pentapetalae</taxon>
        <taxon>rosids</taxon>
        <taxon>fabids</taxon>
        <taxon>Fabales</taxon>
        <taxon>Fabaceae</taxon>
        <taxon>Papilionoideae</taxon>
        <taxon>50 kb inversion clade</taxon>
        <taxon>NPAAA clade</taxon>
        <taxon>Hologalegina</taxon>
        <taxon>IRL clade</taxon>
        <taxon>Fabeae</taxon>
        <taxon>Vicia</taxon>
    </lineage>
</organism>
<evidence type="ECO:0000256" key="1">
    <source>
        <dbReference type="SAM" id="MobiDB-lite"/>
    </source>
</evidence>
<accession>A0AAV1BDR5</accession>
<evidence type="ECO:0000313" key="2">
    <source>
        <dbReference type="EMBL" id="CAI8619858.1"/>
    </source>
</evidence>
<feature type="region of interest" description="Disordered" evidence="1">
    <location>
        <begin position="1"/>
        <end position="23"/>
    </location>
</feature>
<proteinExistence type="predicted"/>